<sequence>MRLMLVVVSVLLAWYSFTALAQRPARQKATSPAVKQGICGTVVEKRGNHMPSVGSPGLDSQKATPSGTPVEREVLVFPLLNMNQVDAGDNGFINSVRDAKPVKTVRSDKNGKFCVDLPIGRYSVMVREPKGLYANLSDTQNNIFPVTVQKNRQSAITVEITHQAVF</sequence>
<gene>
    <name evidence="3" type="ORF">GK091_17185</name>
</gene>
<evidence type="ECO:0008006" key="5">
    <source>
        <dbReference type="Google" id="ProtNLM"/>
    </source>
</evidence>
<organism evidence="3 4">
    <name type="scientific">Spirosoma agri</name>
    <dbReference type="NCBI Taxonomy" id="1987381"/>
    <lineage>
        <taxon>Bacteria</taxon>
        <taxon>Pseudomonadati</taxon>
        <taxon>Bacteroidota</taxon>
        <taxon>Cytophagia</taxon>
        <taxon>Cytophagales</taxon>
        <taxon>Cytophagaceae</taxon>
        <taxon>Spirosoma</taxon>
    </lineage>
</organism>
<proteinExistence type="predicted"/>
<protein>
    <recommendedName>
        <fullName evidence="5">Carboxypeptidase regulatory-like domain-containing protein</fullName>
    </recommendedName>
</protein>
<keyword evidence="2" id="KW-0732">Signal</keyword>
<dbReference type="AlphaFoldDB" id="A0A6M0ILX2"/>
<feature type="region of interest" description="Disordered" evidence="1">
    <location>
        <begin position="46"/>
        <end position="65"/>
    </location>
</feature>
<name>A0A6M0ILX2_9BACT</name>
<feature type="chain" id="PRO_5026977587" description="Carboxypeptidase regulatory-like domain-containing protein" evidence="2">
    <location>
        <begin position="22"/>
        <end position="166"/>
    </location>
</feature>
<evidence type="ECO:0000256" key="1">
    <source>
        <dbReference type="SAM" id="MobiDB-lite"/>
    </source>
</evidence>
<feature type="signal peptide" evidence="2">
    <location>
        <begin position="1"/>
        <end position="21"/>
    </location>
</feature>
<evidence type="ECO:0000313" key="4">
    <source>
        <dbReference type="Proteomes" id="UP000477386"/>
    </source>
</evidence>
<evidence type="ECO:0000313" key="3">
    <source>
        <dbReference type="EMBL" id="NEU68625.1"/>
    </source>
</evidence>
<keyword evidence="4" id="KW-1185">Reference proteome</keyword>
<evidence type="ECO:0000256" key="2">
    <source>
        <dbReference type="SAM" id="SignalP"/>
    </source>
</evidence>
<reference evidence="3 4" key="1">
    <citation type="submission" date="2020-02" db="EMBL/GenBank/DDBJ databases">
        <title>Draft genome sequence of two Spirosoma agri KCTC 52727 and Spirosoma terrae KCTC 52035.</title>
        <authorList>
            <person name="Rojas J."/>
            <person name="Ambika Manirajan B."/>
            <person name="Ratering S."/>
            <person name="Suarez C."/>
            <person name="Schnell S."/>
        </authorList>
    </citation>
    <scope>NUCLEOTIDE SEQUENCE [LARGE SCALE GENOMIC DNA]</scope>
    <source>
        <strain evidence="3 4">KCTC 52727</strain>
    </source>
</reference>
<dbReference type="Proteomes" id="UP000477386">
    <property type="component" value="Unassembled WGS sequence"/>
</dbReference>
<accession>A0A6M0ILX2</accession>
<dbReference type="EMBL" id="JAAGNZ010000002">
    <property type="protein sequence ID" value="NEU68625.1"/>
    <property type="molecule type" value="Genomic_DNA"/>
</dbReference>
<comment type="caution">
    <text evidence="3">The sequence shown here is derived from an EMBL/GenBank/DDBJ whole genome shotgun (WGS) entry which is preliminary data.</text>
</comment>